<evidence type="ECO:0000256" key="2">
    <source>
        <dbReference type="ARBA" id="ARBA00023125"/>
    </source>
</evidence>
<feature type="DNA-binding region" description="H-T-H motif" evidence="4">
    <location>
        <begin position="35"/>
        <end position="54"/>
    </location>
</feature>
<dbReference type="PROSITE" id="PS50977">
    <property type="entry name" value="HTH_TETR_2"/>
    <property type="match status" value="1"/>
</dbReference>
<evidence type="ECO:0000256" key="1">
    <source>
        <dbReference type="ARBA" id="ARBA00023015"/>
    </source>
</evidence>
<dbReference type="Proteomes" id="UP000199055">
    <property type="component" value="Unassembled WGS sequence"/>
</dbReference>
<dbReference type="RefSeq" id="WP_093661991.1">
    <property type="nucleotide sequence ID" value="NZ_FOET01000013.1"/>
</dbReference>
<feature type="domain" description="HTH tetR-type" evidence="5">
    <location>
        <begin position="12"/>
        <end position="72"/>
    </location>
</feature>
<dbReference type="PANTHER" id="PTHR30055:SF174">
    <property type="entry name" value="TRANSCRIPTIONAL REGULATORY PROTEIN (PROBABLY TETR-FAMILY)-RELATED"/>
    <property type="match status" value="1"/>
</dbReference>
<keyword evidence="7" id="KW-1185">Reference proteome</keyword>
<dbReference type="GO" id="GO:0003700">
    <property type="term" value="F:DNA-binding transcription factor activity"/>
    <property type="evidence" value="ECO:0007669"/>
    <property type="project" value="TreeGrafter"/>
</dbReference>
<name>A0A1H9IBJ2_9ACTN</name>
<keyword evidence="1" id="KW-0805">Transcription regulation</keyword>
<evidence type="ECO:0000256" key="3">
    <source>
        <dbReference type="ARBA" id="ARBA00023163"/>
    </source>
</evidence>
<evidence type="ECO:0000313" key="6">
    <source>
        <dbReference type="EMBL" id="SEQ71908.1"/>
    </source>
</evidence>
<dbReference type="STRING" id="403935.SAMN05216481_113129"/>
<accession>A0A1H9IBJ2</accession>
<proteinExistence type="predicted"/>
<dbReference type="InterPro" id="IPR001647">
    <property type="entry name" value="HTH_TetR"/>
</dbReference>
<dbReference type="InterPro" id="IPR054129">
    <property type="entry name" value="DesT_TetR_C"/>
</dbReference>
<dbReference type="GO" id="GO:0000976">
    <property type="term" value="F:transcription cis-regulatory region binding"/>
    <property type="evidence" value="ECO:0007669"/>
    <property type="project" value="TreeGrafter"/>
</dbReference>
<dbReference type="AlphaFoldDB" id="A0A1H9IBJ2"/>
<dbReference type="Pfam" id="PF21943">
    <property type="entry name" value="TetR_C_46"/>
    <property type="match status" value="1"/>
</dbReference>
<dbReference type="EMBL" id="FOET01000013">
    <property type="protein sequence ID" value="SEQ71908.1"/>
    <property type="molecule type" value="Genomic_DNA"/>
</dbReference>
<reference evidence="6 7" key="1">
    <citation type="submission" date="2016-10" db="EMBL/GenBank/DDBJ databases">
        <authorList>
            <person name="de Groot N.N."/>
        </authorList>
    </citation>
    <scope>NUCLEOTIDE SEQUENCE [LARGE SCALE GENOMIC DNA]</scope>
    <source>
        <strain evidence="6 7">CGMCC 4.3519</strain>
    </source>
</reference>
<evidence type="ECO:0000256" key="4">
    <source>
        <dbReference type="PROSITE-ProRule" id="PRU00335"/>
    </source>
</evidence>
<keyword evidence="2 4" id="KW-0238">DNA-binding</keyword>
<dbReference type="PANTHER" id="PTHR30055">
    <property type="entry name" value="HTH-TYPE TRANSCRIPTIONAL REGULATOR RUTR"/>
    <property type="match status" value="1"/>
</dbReference>
<gene>
    <name evidence="6" type="ORF">SAMN05216481_113129</name>
</gene>
<sequence>MTAPAYRRLTVEERRDQLIGTALVLFAHRAPEDVSLDDVAAAAGVSRPLVYRYFPGGKQQLYEAALGSAADELRRCFAEPQSGPLSRRLSRALDRYLAFVDGHDAGFAALLRGGSVAETSRTDAIVDGVRRAAAEQILLHLKVEPGLEPGPRLRMAVRTWIAAVEAASLIWLDEGKQPPLPQLRDWLVDHFLALLAATAAGDPRTAEIARAALALERPDGPAGRLVRQVAPVVGDALHLL</sequence>
<dbReference type="Pfam" id="PF00440">
    <property type="entry name" value="TetR_N"/>
    <property type="match status" value="1"/>
</dbReference>
<dbReference type="Gene3D" id="1.10.357.10">
    <property type="entry name" value="Tetracycline Repressor, domain 2"/>
    <property type="match status" value="1"/>
</dbReference>
<protein>
    <submittedName>
        <fullName evidence="6">Transcriptional regulator, TetR family</fullName>
    </submittedName>
</protein>
<evidence type="ECO:0000313" key="7">
    <source>
        <dbReference type="Proteomes" id="UP000199055"/>
    </source>
</evidence>
<dbReference type="InterPro" id="IPR009057">
    <property type="entry name" value="Homeodomain-like_sf"/>
</dbReference>
<organism evidence="6 7">
    <name type="scientific">Streptomyces radiopugnans</name>
    <dbReference type="NCBI Taxonomy" id="403935"/>
    <lineage>
        <taxon>Bacteria</taxon>
        <taxon>Bacillati</taxon>
        <taxon>Actinomycetota</taxon>
        <taxon>Actinomycetes</taxon>
        <taxon>Kitasatosporales</taxon>
        <taxon>Streptomycetaceae</taxon>
        <taxon>Streptomyces</taxon>
    </lineage>
</organism>
<keyword evidence="3" id="KW-0804">Transcription</keyword>
<dbReference type="InterPro" id="IPR050109">
    <property type="entry name" value="HTH-type_TetR-like_transc_reg"/>
</dbReference>
<evidence type="ECO:0000259" key="5">
    <source>
        <dbReference type="PROSITE" id="PS50977"/>
    </source>
</evidence>
<dbReference type="SUPFAM" id="SSF46689">
    <property type="entry name" value="Homeodomain-like"/>
    <property type="match status" value="1"/>
</dbReference>